<reference evidence="2 3" key="1">
    <citation type="submission" date="2016-10" db="EMBL/GenBank/DDBJ databases">
        <authorList>
            <person name="de Groot N.N."/>
        </authorList>
    </citation>
    <scope>NUCLEOTIDE SEQUENCE [LARGE SCALE GENOMIC DNA]</scope>
    <source>
        <strain evidence="2 3">DSM 23842</strain>
    </source>
</reference>
<evidence type="ECO:0000313" key="3">
    <source>
        <dbReference type="Proteomes" id="UP000198846"/>
    </source>
</evidence>
<feature type="region of interest" description="Disordered" evidence="1">
    <location>
        <begin position="1"/>
        <end position="20"/>
    </location>
</feature>
<keyword evidence="3" id="KW-1185">Reference proteome</keyword>
<organism evidence="2 3">
    <name type="scientific">Bizionia paragorgiae</name>
    <dbReference type="NCBI Taxonomy" id="283786"/>
    <lineage>
        <taxon>Bacteria</taxon>
        <taxon>Pseudomonadati</taxon>
        <taxon>Bacteroidota</taxon>
        <taxon>Flavobacteriia</taxon>
        <taxon>Flavobacteriales</taxon>
        <taxon>Flavobacteriaceae</taxon>
        <taxon>Bizionia</taxon>
    </lineage>
</organism>
<proteinExistence type="predicted"/>
<feature type="non-terminal residue" evidence="2">
    <location>
        <position position="1"/>
    </location>
</feature>
<dbReference type="Proteomes" id="UP000198846">
    <property type="component" value="Unassembled WGS sequence"/>
</dbReference>
<dbReference type="EMBL" id="FNQK01000031">
    <property type="protein sequence ID" value="SEA71457.1"/>
    <property type="molecule type" value="Genomic_DNA"/>
</dbReference>
<evidence type="ECO:0000313" key="2">
    <source>
        <dbReference type="EMBL" id="SEA71457.1"/>
    </source>
</evidence>
<gene>
    <name evidence="2" type="ORF">SAMN04487990_1311</name>
</gene>
<protein>
    <submittedName>
        <fullName evidence="2">Uncharacterized protein</fullName>
    </submittedName>
</protein>
<evidence type="ECO:0000256" key="1">
    <source>
        <dbReference type="SAM" id="MobiDB-lite"/>
    </source>
</evidence>
<name>A0A1H4DFT3_BIZPA</name>
<sequence>DFVREDFPQENQKLAKEQRPNDRTKISNVFYTLCLLHNSVDKFNTKVINAQYKLLT</sequence>
<dbReference type="STRING" id="283786.SAMN04487990_1311"/>
<accession>A0A1H4DFT3</accession>
<dbReference type="AlphaFoldDB" id="A0A1H4DFT3"/>